<dbReference type="Proteomes" id="UP000028486">
    <property type="component" value="Chromosome"/>
</dbReference>
<reference evidence="3" key="1">
    <citation type="journal article" date="2014" name="Genome Announc.">
        <title>Complete Genome Sequence of Campylobacter iguaniorum Strain 1485ET, Isolated from a Bearded Dragon (Pogona vitticeps).</title>
        <authorList>
            <person name="Gilbert M.J."/>
            <person name="Miller W.G."/>
            <person name="Yee E."/>
            <person name="Kik M."/>
            <person name="Wagenaar J.A."/>
            <person name="Duim B."/>
        </authorList>
    </citation>
    <scope>NUCLEOTIDE SEQUENCE [LARGE SCALE GENOMIC DNA]</scope>
    <source>
        <strain evidence="3">1485E</strain>
    </source>
</reference>
<accession>A0A076FCV3</accession>
<name>A0A076FCV3_9BACT</name>
<gene>
    <name evidence="2" type="ORF">CIG1485E_1399</name>
</gene>
<keyword evidence="1" id="KW-1133">Transmembrane helix</keyword>
<evidence type="ECO:0000256" key="1">
    <source>
        <dbReference type="SAM" id="Phobius"/>
    </source>
</evidence>
<protein>
    <submittedName>
        <fullName evidence="2">Hypothetical membrane protein</fullName>
    </submittedName>
</protein>
<organism evidence="2 3">
    <name type="scientific">Campylobacter iguaniorum</name>
    <dbReference type="NCBI Taxonomy" id="1244531"/>
    <lineage>
        <taxon>Bacteria</taxon>
        <taxon>Pseudomonadati</taxon>
        <taxon>Campylobacterota</taxon>
        <taxon>Epsilonproteobacteria</taxon>
        <taxon>Campylobacterales</taxon>
        <taxon>Campylobacteraceae</taxon>
        <taxon>Campylobacter</taxon>
    </lineage>
</organism>
<dbReference type="STRING" id="1244531.CIG2463D_1590"/>
<dbReference type="AlphaFoldDB" id="A0A076FCV3"/>
<keyword evidence="3" id="KW-1185">Reference proteome</keyword>
<evidence type="ECO:0000313" key="2">
    <source>
        <dbReference type="EMBL" id="AII15222.1"/>
    </source>
</evidence>
<proteinExistence type="predicted"/>
<sequence>MKICVITALLCAFAFGSPLMDKFDRSNIDYIDEYAKGRLAGNEDLKELKVFLISKQIGLNNIDLINNYRFLLANLKMQNARSDYSSYAALMDGIYGMLYSLSKEIGVFDEFSYKMAMEKEKINYIRLFEAEDLKTILELKGAFSHACIKATFRAIFDFIANNIIVAIFVVIFLFFGVFAF</sequence>
<dbReference type="EMBL" id="CP009043">
    <property type="protein sequence ID" value="AII15222.1"/>
    <property type="molecule type" value="Genomic_DNA"/>
</dbReference>
<keyword evidence="1" id="KW-0812">Transmembrane</keyword>
<keyword evidence="1" id="KW-0472">Membrane</keyword>
<feature type="transmembrane region" description="Helical" evidence="1">
    <location>
        <begin position="158"/>
        <end position="179"/>
    </location>
</feature>
<dbReference type="KEGG" id="caj:CIG1485E_1399"/>
<evidence type="ECO:0000313" key="3">
    <source>
        <dbReference type="Proteomes" id="UP000028486"/>
    </source>
</evidence>
<dbReference type="HOGENOM" id="CLU_1493554_0_0_7"/>